<comment type="pathway">
    <text evidence="4">Nucleotide-sugar biosynthesis; CMP-3-deoxy-D-manno-octulosonate biosynthesis; CMP-3-deoxy-D-manno-octulosonate from 3-deoxy-D-manno-octulosonate and CTP: step 1/1.</text>
</comment>
<proteinExistence type="inferred from homology"/>
<dbReference type="SUPFAM" id="SSF53448">
    <property type="entry name" value="Nucleotide-diphospho-sugar transferases"/>
    <property type="match status" value="1"/>
</dbReference>
<name>A0ABT0GEV2_9GAMM</name>
<dbReference type="NCBIfam" id="NF003952">
    <property type="entry name" value="PRK05450.1-5"/>
    <property type="match status" value="1"/>
</dbReference>
<keyword evidence="3 4" id="KW-0448">Lipopolysaccharide biosynthesis</keyword>
<gene>
    <name evidence="4 5" type="primary">kdsB</name>
    <name evidence="5" type="ORF">M0G41_04680</name>
</gene>
<dbReference type="GO" id="GO:0008690">
    <property type="term" value="F:3-deoxy-manno-octulosonate cytidylyltransferase activity"/>
    <property type="evidence" value="ECO:0007669"/>
    <property type="project" value="UniProtKB-EC"/>
</dbReference>
<dbReference type="Pfam" id="PF02348">
    <property type="entry name" value="CTP_transf_3"/>
    <property type="match status" value="1"/>
</dbReference>
<dbReference type="Gene3D" id="3.90.550.10">
    <property type="entry name" value="Spore Coat Polysaccharide Biosynthesis Protein SpsA, Chain A"/>
    <property type="match status" value="1"/>
</dbReference>
<comment type="caution">
    <text evidence="5">The sequence shown here is derived from an EMBL/GenBank/DDBJ whole genome shotgun (WGS) entry which is preliminary data.</text>
</comment>
<protein>
    <recommendedName>
        <fullName evidence="4">3-deoxy-manno-octulosonate cytidylyltransferase</fullName>
        <ecNumber evidence="4">2.7.7.38</ecNumber>
    </recommendedName>
    <alternativeName>
        <fullName evidence="4">CMP-2-keto-3-deoxyoctulosonic acid synthase</fullName>
        <shortName evidence="4">CKS</shortName>
        <shortName evidence="4">CMP-KDO synthase</shortName>
    </alternativeName>
</protein>
<dbReference type="EC" id="2.7.7.38" evidence="4"/>
<dbReference type="Proteomes" id="UP001431449">
    <property type="component" value="Unassembled WGS sequence"/>
</dbReference>
<organism evidence="5 6">
    <name type="scientific">Pseudomarimonas salicorniae</name>
    <dbReference type="NCBI Taxonomy" id="2933270"/>
    <lineage>
        <taxon>Bacteria</taxon>
        <taxon>Pseudomonadati</taxon>
        <taxon>Pseudomonadota</taxon>
        <taxon>Gammaproteobacteria</taxon>
        <taxon>Lysobacterales</taxon>
        <taxon>Lysobacteraceae</taxon>
        <taxon>Pseudomarimonas</taxon>
    </lineage>
</organism>
<dbReference type="HAMAP" id="MF_00057">
    <property type="entry name" value="KdsB"/>
    <property type="match status" value="1"/>
</dbReference>
<dbReference type="RefSeq" id="WP_248205749.1">
    <property type="nucleotide sequence ID" value="NZ_JALNMH010000003.1"/>
</dbReference>
<dbReference type="NCBIfam" id="NF003950">
    <property type="entry name" value="PRK05450.1-3"/>
    <property type="match status" value="1"/>
</dbReference>
<dbReference type="PANTHER" id="PTHR42866">
    <property type="entry name" value="3-DEOXY-MANNO-OCTULOSONATE CYTIDYLYLTRANSFERASE"/>
    <property type="match status" value="1"/>
</dbReference>
<reference evidence="5" key="1">
    <citation type="submission" date="2022-04" db="EMBL/GenBank/DDBJ databases">
        <title>Lysobacter sp. CAU 1642 isolated from sea sand.</title>
        <authorList>
            <person name="Kim W."/>
        </authorList>
    </citation>
    <scope>NUCLEOTIDE SEQUENCE</scope>
    <source>
        <strain evidence="5">CAU 1642</strain>
    </source>
</reference>
<dbReference type="InterPro" id="IPR003329">
    <property type="entry name" value="Cytidylyl_trans"/>
</dbReference>
<comment type="similarity">
    <text evidence="4">Belongs to the KdsB family.</text>
</comment>
<dbReference type="InterPro" id="IPR004528">
    <property type="entry name" value="KdsB"/>
</dbReference>
<dbReference type="CDD" id="cd02517">
    <property type="entry name" value="CMP-KDO-Synthetase"/>
    <property type="match status" value="1"/>
</dbReference>
<dbReference type="NCBIfam" id="NF009905">
    <property type="entry name" value="PRK13368.1"/>
    <property type="match status" value="1"/>
</dbReference>
<accession>A0ABT0GEV2</accession>
<dbReference type="PANTHER" id="PTHR42866:SF2">
    <property type="entry name" value="3-DEOXY-MANNO-OCTULOSONATE CYTIDYLYLTRANSFERASE, MITOCHONDRIAL"/>
    <property type="match status" value="1"/>
</dbReference>
<evidence type="ECO:0000256" key="4">
    <source>
        <dbReference type="HAMAP-Rule" id="MF_00057"/>
    </source>
</evidence>
<comment type="catalytic activity">
    <reaction evidence="4">
        <text>3-deoxy-alpha-D-manno-oct-2-ulosonate + CTP = CMP-3-deoxy-beta-D-manno-octulosonate + diphosphate</text>
        <dbReference type="Rhea" id="RHEA:23448"/>
        <dbReference type="ChEBI" id="CHEBI:33019"/>
        <dbReference type="ChEBI" id="CHEBI:37563"/>
        <dbReference type="ChEBI" id="CHEBI:85986"/>
        <dbReference type="ChEBI" id="CHEBI:85987"/>
        <dbReference type="EC" id="2.7.7.38"/>
    </reaction>
</comment>
<sequence length="257" mass="27562">MAEPLEFVVVIPARYASTRLPGKPLAGIAGRPMIAHVVDRARESGAMEVVVATDDERVRNAVAPLGIEVAMTSPAHASGTDRLAEVAAQRGWADSRILVNLQGDEPQAPPAAIRACAEALARTDAPIATLAVPIVDAAQLFDPNCVKLVRDAAGNALYFSRAPIPWARDAFVHDRLGLPQSGRWWRHVGLYGYRCGALAEFTRLPPGMLEQVESLEQLRALEAGWRIAVATSPVGIPAGVDTPEDLERVRAEMEGRA</sequence>
<evidence type="ECO:0000313" key="5">
    <source>
        <dbReference type="EMBL" id="MCK7592963.1"/>
    </source>
</evidence>
<evidence type="ECO:0000256" key="2">
    <source>
        <dbReference type="ARBA" id="ARBA00022695"/>
    </source>
</evidence>
<evidence type="ECO:0000313" key="6">
    <source>
        <dbReference type="Proteomes" id="UP001431449"/>
    </source>
</evidence>
<evidence type="ECO:0000256" key="1">
    <source>
        <dbReference type="ARBA" id="ARBA00022679"/>
    </source>
</evidence>
<evidence type="ECO:0000256" key="3">
    <source>
        <dbReference type="ARBA" id="ARBA00022985"/>
    </source>
</evidence>
<keyword evidence="4" id="KW-0963">Cytoplasm</keyword>
<keyword evidence="2 4" id="KW-0548">Nucleotidyltransferase</keyword>
<dbReference type="NCBIfam" id="TIGR00466">
    <property type="entry name" value="kdsB"/>
    <property type="match status" value="1"/>
</dbReference>
<dbReference type="EMBL" id="JALNMH010000003">
    <property type="protein sequence ID" value="MCK7592963.1"/>
    <property type="molecule type" value="Genomic_DNA"/>
</dbReference>
<dbReference type="InterPro" id="IPR029044">
    <property type="entry name" value="Nucleotide-diphossugar_trans"/>
</dbReference>
<keyword evidence="1 4" id="KW-0808">Transferase</keyword>
<comment type="function">
    <text evidence="4">Activates KDO (a required 8-carbon sugar) for incorporation into bacterial lipopolysaccharide in Gram-negative bacteria.</text>
</comment>
<comment type="subcellular location">
    <subcellularLocation>
        <location evidence="4">Cytoplasm</location>
    </subcellularLocation>
</comment>
<keyword evidence="6" id="KW-1185">Reference proteome</keyword>